<keyword evidence="3" id="KW-1185">Reference proteome</keyword>
<feature type="region of interest" description="Disordered" evidence="1">
    <location>
        <begin position="1"/>
        <end position="75"/>
    </location>
</feature>
<sequence>MKTFPPGRARQEQMRKPGWEEVKEHRTSRGPFSEGTERKSKSYLGGSGQVVETASEESLTTPRKHVTPTVVDNSTCSNEKLCSKINSAGMPD</sequence>
<reference evidence="2 3" key="1">
    <citation type="submission" date="2023-09" db="EMBL/GenBank/DDBJ databases">
        <title>Genomes of two closely related lineages of the louse Polyplax serrata with different host specificities.</title>
        <authorList>
            <person name="Martinu J."/>
            <person name="Tarabai H."/>
            <person name="Stefka J."/>
            <person name="Hypsa V."/>
        </authorList>
    </citation>
    <scope>NUCLEOTIDE SEQUENCE [LARGE SCALE GENOMIC DNA]</scope>
    <source>
        <strain evidence="2">98ZLc_SE</strain>
    </source>
</reference>
<dbReference type="EMBL" id="JAWJWF010000002">
    <property type="protein sequence ID" value="KAK6637829.1"/>
    <property type="molecule type" value="Genomic_DNA"/>
</dbReference>
<evidence type="ECO:0000313" key="2">
    <source>
        <dbReference type="EMBL" id="KAK6637829.1"/>
    </source>
</evidence>
<protein>
    <submittedName>
        <fullName evidence="2">Uncharacterized protein</fullName>
    </submittedName>
</protein>
<gene>
    <name evidence="2" type="ORF">RUM44_008251</name>
</gene>
<name>A0ABR1BBT6_POLSC</name>
<feature type="compositionally biased region" description="Polar residues" evidence="1">
    <location>
        <begin position="50"/>
        <end position="61"/>
    </location>
</feature>
<proteinExistence type="predicted"/>
<evidence type="ECO:0000256" key="1">
    <source>
        <dbReference type="SAM" id="MobiDB-lite"/>
    </source>
</evidence>
<dbReference type="Proteomes" id="UP001359485">
    <property type="component" value="Unassembled WGS sequence"/>
</dbReference>
<organism evidence="2 3">
    <name type="scientific">Polyplax serrata</name>
    <name type="common">Common mouse louse</name>
    <dbReference type="NCBI Taxonomy" id="468196"/>
    <lineage>
        <taxon>Eukaryota</taxon>
        <taxon>Metazoa</taxon>
        <taxon>Ecdysozoa</taxon>
        <taxon>Arthropoda</taxon>
        <taxon>Hexapoda</taxon>
        <taxon>Insecta</taxon>
        <taxon>Pterygota</taxon>
        <taxon>Neoptera</taxon>
        <taxon>Paraneoptera</taxon>
        <taxon>Psocodea</taxon>
        <taxon>Troctomorpha</taxon>
        <taxon>Phthiraptera</taxon>
        <taxon>Anoplura</taxon>
        <taxon>Polyplacidae</taxon>
        <taxon>Polyplax</taxon>
    </lineage>
</organism>
<feature type="compositionally biased region" description="Basic and acidic residues" evidence="1">
    <location>
        <begin position="9"/>
        <end position="27"/>
    </location>
</feature>
<comment type="caution">
    <text evidence="2">The sequence shown here is derived from an EMBL/GenBank/DDBJ whole genome shotgun (WGS) entry which is preliminary data.</text>
</comment>
<evidence type="ECO:0000313" key="3">
    <source>
        <dbReference type="Proteomes" id="UP001359485"/>
    </source>
</evidence>
<accession>A0ABR1BBT6</accession>